<feature type="transmembrane region" description="Helical" evidence="1">
    <location>
        <begin position="194"/>
        <end position="215"/>
    </location>
</feature>
<evidence type="ECO:0000313" key="3">
    <source>
        <dbReference type="Proteomes" id="UP001163947"/>
    </source>
</evidence>
<feature type="transmembrane region" description="Helical" evidence="1">
    <location>
        <begin position="126"/>
        <end position="147"/>
    </location>
</feature>
<evidence type="ECO:0000313" key="2">
    <source>
        <dbReference type="EMBL" id="UYF92573.1"/>
    </source>
</evidence>
<evidence type="ECO:0000256" key="1">
    <source>
        <dbReference type="SAM" id="Phobius"/>
    </source>
</evidence>
<dbReference type="AlphaFoldDB" id="A0AA46NTN2"/>
<feature type="transmembrane region" description="Helical" evidence="1">
    <location>
        <begin position="159"/>
        <end position="182"/>
    </location>
</feature>
<dbReference type="RefSeq" id="WP_050035003.1">
    <property type="nucleotide sequence ID" value="NZ_CP011341.1"/>
</dbReference>
<dbReference type="EMBL" id="CP106982">
    <property type="protein sequence ID" value="UYF92573.1"/>
    <property type="molecule type" value="Genomic_DNA"/>
</dbReference>
<feature type="transmembrane region" description="Helical" evidence="1">
    <location>
        <begin position="62"/>
        <end position="82"/>
    </location>
</feature>
<dbReference type="Pfam" id="PF06197">
    <property type="entry name" value="DUF998"/>
    <property type="match status" value="1"/>
</dbReference>
<sequence length="228" mass="23440">MSAHVGVGPGTRLVRGRAAALAGIVAPLLFTVVVLAQQAARRDEYSPTAETISALEAGPNGWIQQFNFVVFGLLLLIFTVAVHRGPAADRTGALGPVLIGLAGVGALLAAVFPLREDAAGVTYDPGYHFVSGFTFFSCIALGLVVTSRRLARDGRFPALSRYVLGAGLVAAAGVPLMVVLVLPDDAPLHDLAGLVQRGILWLVVFPALVALGLCLRAGGAPTGQAGAR</sequence>
<name>A0AA46NTN2_9NOCA</name>
<dbReference type="InterPro" id="IPR009339">
    <property type="entry name" value="DUF998"/>
</dbReference>
<dbReference type="KEGG" id="rav:AAT18_09900"/>
<dbReference type="Proteomes" id="UP001163947">
    <property type="component" value="Chromosome"/>
</dbReference>
<keyword evidence="1" id="KW-0472">Membrane</keyword>
<reference evidence="2" key="1">
    <citation type="submission" date="2022-09" db="EMBL/GenBank/DDBJ databases">
        <title>The genome sequence of Rhodococcus aetherivorans N1.</title>
        <authorList>
            <person name="Jiang W."/>
        </authorList>
    </citation>
    <scope>NUCLEOTIDE SEQUENCE</scope>
    <source>
        <strain evidence="2">N1</strain>
    </source>
</reference>
<keyword evidence="1" id="KW-0812">Transmembrane</keyword>
<dbReference type="GeneID" id="83622576"/>
<proteinExistence type="predicted"/>
<keyword evidence="1" id="KW-1133">Transmembrane helix</keyword>
<organism evidence="2 3">
    <name type="scientific">Rhodococcus aetherivorans</name>
    <dbReference type="NCBI Taxonomy" id="191292"/>
    <lineage>
        <taxon>Bacteria</taxon>
        <taxon>Bacillati</taxon>
        <taxon>Actinomycetota</taxon>
        <taxon>Actinomycetes</taxon>
        <taxon>Mycobacteriales</taxon>
        <taxon>Nocardiaceae</taxon>
        <taxon>Rhodococcus</taxon>
    </lineage>
</organism>
<feature type="transmembrane region" description="Helical" evidence="1">
    <location>
        <begin position="94"/>
        <end position="114"/>
    </location>
</feature>
<gene>
    <name evidence="2" type="ORF">OCS65_19120</name>
</gene>
<protein>
    <submittedName>
        <fullName evidence="2">DUF998 domain-containing protein</fullName>
    </submittedName>
</protein>
<feature type="transmembrane region" description="Helical" evidence="1">
    <location>
        <begin position="18"/>
        <end position="40"/>
    </location>
</feature>
<accession>A0AA46NTN2</accession>